<comment type="caution">
    <text evidence="2">The sequence shown here is derived from an EMBL/GenBank/DDBJ whole genome shotgun (WGS) entry which is preliminary data.</text>
</comment>
<dbReference type="Proteomes" id="UP000294887">
    <property type="component" value="Unassembled WGS sequence"/>
</dbReference>
<sequence length="242" mass="27998">MTKSIIEILGRSTQGATRPYICRADDDDLYFVKGNGAGRQSQVYEWVCGHLAIKLGLPIAPFRQVLIPEELVEGNSDYSELKSGLAFGSQKQILMELNYAGIKQVPIDLQRTVLAFDWWIKNEDRTLSELGGNPNLFWDPDEKSLIVIDHNQAFDPTFSVHSFKSEHVFRQQNNSLFNHALYRSEYRDKFQMALRSWNEITDGLPEEWYYSDPEKTVKANFDLNSMFNILNRCNDDSLWEET</sequence>
<dbReference type="RefSeq" id="WP_131904484.1">
    <property type="nucleotide sequence ID" value="NZ_BAAAFU010000008.1"/>
</dbReference>
<reference evidence="2 3" key="1">
    <citation type="submission" date="2019-03" db="EMBL/GenBank/DDBJ databases">
        <title>Genomic Encyclopedia of Type Strains, Phase IV (KMG-IV): sequencing the most valuable type-strain genomes for metagenomic binning, comparative biology and taxonomic classification.</title>
        <authorList>
            <person name="Goeker M."/>
        </authorList>
    </citation>
    <scope>NUCLEOTIDE SEQUENCE [LARGE SCALE GENOMIC DNA]</scope>
    <source>
        <strain evidence="2 3">DSM 24830</strain>
    </source>
</reference>
<gene>
    <name evidence="2" type="ORF">EV695_0670</name>
</gene>
<evidence type="ECO:0000259" key="1">
    <source>
        <dbReference type="Pfam" id="PF20613"/>
    </source>
</evidence>
<evidence type="ECO:0000313" key="3">
    <source>
        <dbReference type="Proteomes" id="UP000294887"/>
    </source>
</evidence>
<evidence type="ECO:0000313" key="2">
    <source>
        <dbReference type="EMBL" id="TCJ88811.1"/>
    </source>
</evidence>
<dbReference type="OrthoDB" id="8440774at2"/>
<proteinExistence type="predicted"/>
<dbReference type="Pfam" id="PF20613">
    <property type="entry name" value="HipA_2"/>
    <property type="match status" value="1"/>
</dbReference>
<accession>A0A4R1FD99</accession>
<dbReference type="EMBL" id="SMFQ01000002">
    <property type="protein sequence ID" value="TCJ88811.1"/>
    <property type="molecule type" value="Genomic_DNA"/>
</dbReference>
<name>A0A4R1FD99_9GAMM</name>
<dbReference type="AlphaFoldDB" id="A0A4R1FD99"/>
<protein>
    <recommendedName>
        <fullName evidence="1">HipA-like kinase domain-containing protein</fullName>
    </recommendedName>
</protein>
<organism evidence="2 3">
    <name type="scientific">Cocleimonas flava</name>
    <dbReference type="NCBI Taxonomy" id="634765"/>
    <lineage>
        <taxon>Bacteria</taxon>
        <taxon>Pseudomonadati</taxon>
        <taxon>Pseudomonadota</taxon>
        <taxon>Gammaproteobacteria</taxon>
        <taxon>Thiotrichales</taxon>
        <taxon>Thiotrichaceae</taxon>
        <taxon>Cocleimonas</taxon>
    </lineage>
</organism>
<keyword evidence="3" id="KW-1185">Reference proteome</keyword>
<feature type="domain" description="HipA-like kinase" evidence="1">
    <location>
        <begin position="5"/>
        <end position="241"/>
    </location>
</feature>
<dbReference type="InterPro" id="IPR046748">
    <property type="entry name" value="HipA_2"/>
</dbReference>